<evidence type="ECO:0000256" key="4">
    <source>
        <dbReference type="ARBA" id="ARBA00022777"/>
    </source>
</evidence>
<dbReference type="OrthoDB" id="504170at2759"/>
<feature type="domain" description="Protein kinase" evidence="7">
    <location>
        <begin position="32"/>
        <end position="395"/>
    </location>
</feature>
<dbReference type="SUPFAM" id="SSF56112">
    <property type="entry name" value="Protein kinase-like (PK-like)"/>
    <property type="match status" value="1"/>
</dbReference>
<dbReference type="Proteomes" id="UP000699462">
    <property type="component" value="Unassembled WGS sequence"/>
</dbReference>
<evidence type="ECO:0000256" key="1">
    <source>
        <dbReference type="ARBA" id="ARBA00022527"/>
    </source>
</evidence>
<dbReference type="GO" id="GO:0043065">
    <property type="term" value="P:positive regulation of apoptotic process"/>
    <property type="evidence" value="ECO:0007669"/>
    <property type="project" value="TreeGrafter"/>
</dbReference>
<reference evidence="8 9" key="1">
    <citation type="submission" date="2019-07" db="EMBL/GenBank/DDBJ databases">
        <title>Annotation for the trematode Paragonimus westermani.</title>
        <authorList>
            <person name="Choi Y.-J."/>
        </authorList>
    </citation>
    <scope>NUCLEOTIDE SEQUENCE [LARGE SCALE GENOMIC DNA]</scope>
    <source>
        <strain evidence="8">180907_Pwestermani</strain>
    </source>
</reference>
<keyword evidence="4" id="KW-0418">Kinase</keyword>
<keyword evidence="6" id="KW-0472">Membrane</keyword>
<keyword evidence="9" id="KW-1185">Reference proteome</keyword>
<evidence type="ECO:0000259" key="7">
    <source>
        <dbReference type="PROSITE" id="PS50011"/>
    </source>
</evidence>
<dbReference type="Gene3D" id="1.10.510.10">
    <property type="entry name" value="Transferase(Phosphotransferase) domain 1"/>
    <property type="match status" value="2"/>
</dbReference>
<dbReference type="PROSITE" id="PS50011">
    <property type="entry name" value="PROTEIN_KINASE_DOM"/>
    <property type="match status" value="1"/>
</dbReference>
<dbReference type="GO" id="GO:0035556">
    <property type="term" value="P:intracellular signal transduction"/>
    <property type="evidence" value="ECO:0007669"/>
    <property type="project" value="TreeGrafter"/>
</dbReference>
<dbReference type="PROSITE" id="PS00108">
    <property type="entry name" value="PROTEIN_KINASE_ST"/>
    <property type="match status" value="1"/>
</dbReference>
<dbReference type="EMBL" id="JTDF01006610">
    <property type="protein sequence ID" value="KAF8565512.1"/>
    <property type="molecule type" value="Genomic_DNA"/>
</dbReference>
<keyword evidence="1" id="KW-0723">Serine/threonine-protein kinase</keyword>
<organism evidence="8 9">
    <name type="scientific">Paragonimus westermani</name>
    <dbReference type="NCBI Taxonomy" id="34504"/>
    <lineage>
        <taxon>Eukaryota</taxon>
        <taxon>Metazoa</taxon>
        <taxon>Spiralia</taxon>
        <taxon>Lophotrochozoa</taxon>
        <taxon>Platyhelminthes</taxon>
        <taxon>Trematoda</taxon>
        <taxon>Digenea</taxon>
        <taxon>Plagiorchiida</taxon>
        <taxon>Troglotremata</taxon>
        <taxon>Troglotrematidae</taxon>
        <taxon>Paragonimus</taxon>
    </lineage>
</organism>
<keyword evidence="6" id="KW-0812">Transmembrane</keyword>
<dbReference type="SMART" id="SM00220">
    <property type="entry name" value="S_TKc"/>
    <property type="match status" value="1"/>
</dbReference>
<dbReference type="Pfam" id="PF00069">
    <property type="entry name" value="Pkinase"/>
    <property type="match status" value="1"/>
</dbReference>
<dbReference type="PANTHER" id="PTHR24342:SF12">
    <property type="entry name" value="DEATH-ASSOCIATED PROTEIN KINASE RELATED"/>
    <property type="match status" value="1"/>
</dbReference>
<dbReference type="InterPro" id="IPR000719">
    <property type="entry name" value="Prot_kinase_dom"/>
</dbReference>
<name>A0A8T0DDL9_9TREM</name>
<keyword evidence="5" id="KW-0067">ATP-binding</keyword>
<feature type="transmembrane region" description="Helical" evidence="6">
    <location>
        <begin position="705"/>
        <end position="724"/>
    </location>
</feature>
<evidence type="ECO:0000313" key="8">
    <source>
        <dbReference type="EMBL" id="KAF8565512.1"/>
    </source>
</evidence>
<dbReference type="InterPro" id="IPR008271">
    <property type="entry name" value="Ser/Thr_kinase_AS"/>
</dbReference>
<evidence type="ECO:0000256" key="5">
    <source>
        <dbReference type="ARBA" id="ARBA00022840"/>
    </source>
</evidence>
<gene>
    <name evidence="8" type="ORF">P879_06665</name>
</gene>
<keyword evidence="2" id="KW-0808">Transferase</keyword>
<protein>
    <recommendedName>
        <fullName evidence="7">Protein kinase domain-containing protein</fullName>
    </recommendedName>
</protein>
<dbReference type="GO" id="GO:0005524">
    <property type="term" value="F:ATP binding"/>
    <property type="evidence" value="ECO:0007669"/>
    <property type="project" value="UniProtKB-KW"/>
</dbReference>
<dbReference type="AlphaFoldDB" id="A0A8T0DDL9"/>
<accession>A0A8T0DDL9</accession>
<evidence type="ECO:0000256" key="3">
    <source>
        <dbReference type="ARBA" id="ARBA00022741"/>
    </source>
</evidence>
<comment type="caution">
    <text evidence="8">The sequence shown here is derived from an EMBL/GenBank/DDBJ whole genome shotgun (WGS) entry which is preliminary data.</text>
</comment>
<keyword evidence="6" id="KW-1133">Transmembrane helix</keyword>
<dbReference type="PANTHER" id="PTHR24342">
    <property type="entry name" value="SERINE/THREONINE-PROTEIN KINASE 17"/>
    <property type="match status" value="1"/>
</dbReference>
<dbReference type="InterPro" id="IPR011009">
    <property type="entry name" value="Kinase-like_dom_sf"/>
</dbReference>
<dbReference type="GO" id="GO:0004674">
    <property type="term" value="F:protein serine/threonine kinase activity"/>
    <property type="evidence" value="ECO:0007669"/>
    <property type="project" value="UniProtKB-KW"/>
</dbReference>
<evidence type="ECO:0000256" key="6">
    <source>
        <dbReference type="SAM" id="Phobius"/>
    </source>
</evidence>
<sequence>MSISERTVVGPMRKRIRGNNMLPVSSWKTFYDVEKEPIGRGYAGRVYKVKCRVRTLKSQITFNGCEQLNTNASNTDFHSEEYACKVIRRWRCGKDTLHRIKQEVSALCQLQCCHISRSLVEDFNVFCKKELVQHTSTKPITPPSSASPRLIAVHEDALEVAIVMEYAHGGSLYELCRKVPNCYAGLSRPQIPQYPIPNPANPLCFTSNLSDSKTITEMSRLSSQSITCHLPPECYIVEVMRKVLQALNYMHQQLNLVHLDIKAENILLRQPYPSTDVFITDFGLATVLTEGKQHRELAGTPDYVAPEIINYDPVSFATDMWSVGVLTYFLLTGVSPFLANEKEKTMQNITHGAIEFPSELFEHRSSASVDFLRGLLVRKPGQRMTADQCLKHEWLQSTYATDETAPTWSSAESNVGSAERLKETDTDSGSKLAHLYVKPLELLSSTQSVPLKPTLFSRSDYEPNSVISTGVVNRLFNQQGDYFVRLGLVTELIPLRSVDLCKIQMYIQALFPTHSLPIHHVYIDPLQTKRTHVMSCGAPTITRVPAQYKLSSLLSIKPIERSLSDRRCKSELSITVIPCRCPVLSRIADQSTSLLIHLKNYKCTSRNTPKQNHSHVTPSYGDHHTTSLAQNSPCVCMCEPSLDDSVTPVHFPPKCNVYSEPDTWHRQHHRFANLESRGSQRQSSGHALIKKVQTRLPGLDLIFRLFYHLHVVCLVVWRFTYSAIFSNLSTWLRN</sequence>
<evidence type="ECO:0000313" key="9">
    <source>
        <dbReference type="Proteomes" id="UP000699462"/>
    </source>
</evidence>
<evidence type="ECO:0000256" key="2">
    <source>
        <dbReference type="ARBA" id="ARBA00022679"/>
    </source>
</evidence>
<dbReference type="GO" id="GO:0005634">
    <property type="term" value="C:nucleus"/>
    <property type="evidence" value="ECO:0007669"/>
    <property type="project" value="TreeGrafter"/>
</dbReference>
<keyword evidence="3" id="KW-0547">Nucleotide-binding</keyword>
<proteinExistence type="predicted"/>